<dbReference type="Pfam" id="PF02653">
    <property type="entry name" value="BPD_transp_2"/>
    <property type="match status" value="1"/>
</dbReference>
<keyword evidence="8" id="KW-1185">Reference proteome</keyword>
<keyword evidence="5 6" id="KW-0472">Membrane</keyword>
<protein>
    <submittedName>
        <fullName evidence="7">Branched-chain amino acid ABC transporter permease</fullName>
    </submittedName>
</protein>
<dbReference type="CDD" id="cd06581">
    <property type="entry name" value="TM_PBP1_LivM_like"/>
    <property type="match status" value="1"/>
</dbReference>
<feature type="transmembrane region" description="Helical" evidence="6">
    <location>
        <begin position="30"/>
        <end position="48"/>
    </location>
</feature>
<evidence type="ECO:0000256" key="5">
    <source>
        <dbReference type="ARBA" id="ARBA00023136"/>
    </source>
</evidence>
<gene>
    <name evidence="7" type="ORF">GEV47_04280</name>
</gene>
<evidence type="ECO:0000256" key="3">
    <source>
        <dbReference type="ARBA" id="ARBA00022692"/>
    </source>
</evidence>
<dbReference type="EMBL" id="WINI01000001">
    <property type="protein sequence ID" value="MQQ99901.1"/>
    <property type="molecule type" value="Genomic_DNA"/>
</dbReference>
<organism evidence="7 8">
    <name type="scientific">Glaciimonas soli</name>
    <dbReference type="NCBI Taxonomy" id="2590999"/>
    <lineage>
        <taxon>Bacteria</taxon>
        <taxon>Pseudomonadati</taxon>
        <taxon>Pseudomonadota</taxon>
        <taxon>Betaproteobacteria</taxon>
        <taxon>Burkholderiales</taxon>
        <taxon>Oxalobacteraceae</taxon>
        <taxon>Glaciimonas</taxon>
    </lineage>
</organism>
<evidence type="ECO:0000313" key="8">
    <source>
        <dbReference type="Proteomes" id="UP000451565"/>
    </source>
</evidence>
<feature type="transmembrane region" description="Helical" evidence="6">
    <location>
        <begin position="218"/>
        <end position="237"/>
    </location>
</feature>
<feature type="transmembrane region" description="Helical" evidence="6">
    <location>
        <begin position="54"/>
        <end position="73"/>
    </location>
</feature>
<reference evidence="7 8" key="1">
    <citation type="submission" date="2019-10" db="EMBL/GenBank/DDBJ databases">
        <title>Glaciimonas soli sp. nov., a psychrophilic bacterium isolated from the forest soil of a high elevation mountain in Taiwan.</title>
        <authorList>
            <person name="Wang L.-T."/>
            <person name="Shieh W.Y."/>
        </authorList>
    </citation>
    <scope>NUCLEOTIDE SEQUENCE [LARGE SCALE GENOMIC DNA]</scope>
    <source>
        <strain evidence="7 8">GS1</strain>
    </source>
</reference>
<evidence type="ECO:0000256" key="4">
    <source>
        <dbReference type="ARBA" id="ARBA00022989"/>
    </source>
</evidence>
<dbReference type="OrthoDB" id="9034298at2"/>
<keyword evidence="3 6" id="KW-0812">Transmembrane</keyword>
<feature type="transmembrane region" description="Helical" evidence="6">
    <location>
        <begin position="293"/>
        <end position="318"/>
    </location>
</feature>
<feature type="transmembrane region" description="Helical" evidence="6">
    <location>
        <begin position="85"/>
        <end position="107"/>
    </location>
</feature>
<dbReference type="PANTHER" id="PTHR30482:SF17">
    <property type="entry name" value="ABC TRANSPORTER ATP-BINDING PROTEIN"/>
    <property type="match status" value="1"/>
</dbReference>
<dbReference type="GO" id="GO:0015658">
    <property type="term" value="F:branched-chain amino acid transmembrane transporter activity"/>
    <property type="evidence" value="ECO:0007669"/>
    <property type="project" value="InterPro"/>
</dbReference>
<dbReference type="PANTHER" id="PTHR30482">
    <property type="entry name" value="HIGH-AFFINITY BRANCHED-CHAIN AMINO ACID TRANSPORT SYSTEM PERMEASE"/>
    <property type="match status" value="1"/>
</dbReference>
<dbReference type="InterPro" id="IPR043428">
    <property type="entry name" value="LivM-like"/>
</dbReference>
<evidence type="ECO:0000256" key="1">
    <source>
        <dbReference type="ARBA" id="ARBA00004651"/>
    </source>
</evidence>
<dbReference type="AlphaFoldDB" id="A0A843YRK6"/>
<proteinExistence type="predicted"/>
<keyword evidence="2" id="KW-1003">Cell membrane</keyword>
<feature type="transmembrane region" description="Helical" evidence="6">
    <location>
        <begin position="257"/>
        <end position="287"/>
    </location>
</feature>
<dbReference type="InterPro" id="IPR001851">
    <property type="entry name" value="ABC_transp_permease"/>
</dbReference>
<evidence type="ECO:0000256" key="6">
    <source>
        <dbReference type="SAM" id="Phobius"/>
    </source>
</evidence>
<dbReference type="GO" id="GO:0005886">
    <property type="term" value="C:plasma membrane"/>
    <property type="evidence" value="ECO:0007669"/>
    <property type="project" value="UniProtKB-SubCell"/>
</dbReference>
<accession>A0A843YRK6</accession>
<dbReference type="Proteomes" id="UP000451565">
    <property type="component" value="Unassembled WGS sequence"/>
</dbReference>
<dbReference type="RefSeq" id="WP_153233434.1">
    <property type="nucleotide sequence ID" value="NZ_WINI01000001.1"/>
</dbReference>
<comment type="subcellular location">
    <subcellularLocation>
        <location evidence="1">Cell membrane</location>
        <topology evidence="1">Multi-pass membrane protein</topology>
    </subcellularLocation>
</comment>
<sequence>MKHQPLIWLTSVLIVMLAPWMFTQSSALSVLSQMGTMIIFGLSFNMLLGQTGMLSFGHAIYSGLAAFVTVHVMNKLGAVGVSSAWLLLMPLIGGMAGMVFGIVFGFITTRASGTALSMITLGLVELVAASALMFSVFFGGEGGVSTDRVFSTGAVGLFTGIDFGSQLQVYYLIVFWLILSVTLMYLLTKTPLARIANAVRDNPERAAFIGYDPRHVRYVILILSAFFAGVAGALGAINFEIASAENVSLLRSAQVLLFTYIGGIAFFFGPIIGAIVGVFFSVVLPAYTRLWQLYLGLLFMLMVLFAPNGMMGLLLRLFHRTRTKIRTFVNRRAQ</sequence>
<name>A0A843YRK6_9BURK</name>
<feature type="transmembrane region" description="Helical" evidence="6">
    <location>
        <begin position="6"/>
        <end position="23"/>
    </location>
</feature>
<evidence type="ECO:0000313" key="7">
    <source>
        <dbReference type="EMBL" id="MQQ99901.1"/>
    </source>
</evidence>
<evidence type="ECO:0000256" key="2">
    <source>
        <dbReference type="ARBA" id="ARBA00022475"/>
    </source>
</evidence>
<feature type="transmembrane region" description="Helical" evidence="6">
    <location>
        <begin position="113"/>
        <end position="138"/>
    </location>
</feature>
<comment type="caution">
    <text evidence="7">The sequence shown here is derived from an EMBL/GenBank/DDBJ whole genome shotgun (WGS) entry which is preliminary data.</text>
</comment>
<keyword evidence="4 6" id="KW-1133">Transmembrane helix</keyword>
<feature type="transmembrane region" description="Helical" evidence="6">
    <location>
        <begin position="169"/>
        <end position="187"/>
    </location>
</feature>